<evidence type="ECO:0000259" key="7">
    <source>
        <dbReference type="SMART" id="SM00226"/>
    </source>
</evidence>
<feature type="active site" description="Nucleophile" evidence="6">
    <location>
        <position position="10"/>
    </location>
</feature>
<dbReference type="Gene3D" id="3.40.50.2300">
    <property type="match status" value="1"/>
</dbReference>
<gene>
    <name evidence="8" type="ORF">FSW04_06745</name>
</gene>
<evidence type="ECO:0000256" key="5">
    <source>
        <dbReference type="ARBA" id="ARBA00051722"/>
    </source>
</evidence>
<dbReference type="Proteomes" id="UP000321805">
    <property type="component" value="Chromosome"/>
</dbReference>
<evidence type="ECO:0000256" key="6">
    <source>
        <dbReference type="PIRSR" id="PIRSR617867-1"/>
    </source>
</evidence>
<dbReference type="EMBL" id="CP042430">
    <property type="protein sequence ID" value="QEC47313.1"/>
    <property type="molecule type" value="Genomic_DNA"/>
</dbReference>
<organism evidence="8 9">
    <name type="scientific">Baekduia soli</name>
    <dbReference type="NCBI Taxonomy" id="496014"/>
    <lineage>
        <taxon>Bacteria</taxon>
        <taxon>Bacillati</taxon>
        <taxon>Actinomycetota</taxon>
        <taxon>Thermoleophilia</taxon>
        <taxon>Solirubrobacterales</taxon>
        <taxon>Baekduiaceae</taxon>
        <taxon>Baekduia</taxon>
    </lineage>
</organism>
<dbReference type="PRINTS" id="PR00719">
    <property type="entry name" value="LMWPTPASE"/>
</dbReference>
<keyword evidence="9" id="KW-1185">Reference proteome</keyword>
<dbReference type="InterPro" id="IPR036196">
    <property type="entry name" value="Ptyr_pPase_sf"/>
</dbReference>
<dbReference type="KEGG" id="bsol:FSW04_06745"/>
<evidence type="ECO:0000313" key="9">
    <source>
        <dbReference type="Proteomes" id="UP000321805"/>
    </source>
</evidence>
<feature type="domain" description="Phosphotyrosine protein phosphatase I" evidence="7">
    <location>
        <begin position="4"/>
        <end position="155"/>
    </location>
</feature>
<dbReference type="PANTHER" id="PTHR11717">
    <property type="entry name" value="LOW MOLECULAR WEIGHT PROTEIN TYROSINE PHOSPHATASE"/>
    <property type="match status" value="1"/>
</dbReference>
<dbReference type="SMART" id="SM00226">
    <property type="entry name" value="LMWPc"/>
    <property type="match status" value="1"/>
</dbReference>
<dbReference type="AlphaFoldDB" id="A0A5B8U2V1"/>
<dbReference type="InterPro" id="IPR050438">
    <property type="entry name" value="LMW_PTPase"/>
</dbReference>
<dbReference type="CDD" id="cd16343">
    <property type="entry name" value="LMWPTP"/>
    <property type="match status" value="1"/>
</dbReference>
<accession>A0A5B8U2V1</accession>
<dbReference type="OrthoDB" id="9784339at2"/>
<dbReference type="FunFam" id="3.40.50.2300:FF:000113">
    <property type="entry name" value="Low molecular weight protein-tyrosine-phosphatase"/>
    <property type="match status" value="1"/>
</dbReference>
<protein>
    <recommendedName>
        <fullName evidence="2">protein-tyrosine-phosphatase</fullName>
        <ecNumber evidence="2">3.1.3.48</ecNumber>
    </recommendedName>
</protein>
<evidence type="ECO:0000256" key="3">
    <source>
        <dbReference type="ARBA" id="ARBA00022801"/>
    </source>
</evidence>
<dbReference type="GO" id="GO:0004725">
    <property type="term" value="F:protein tyrosine phosphatase activity"/>
    <property type="evidence" value="ECO:0007669"/>
    <property type="project" value="UniProtKB-EC"/>
</dbReference>
<evidence type="ECO:0000313" key="8">
    <source>
        <dbReference type="EMBL" id="QEC47313.1"/>
    </source>
</evidence>
<dbReference type="InterPro" id="IPR023485">
    <property type="entry name" value="Ptyr_pPase"/>
</dbReference>
<evidence type="ECO:0000256" key="4">
    <source>
        <dbReference type="ARBA" id="ARBA00022912"/>
    </source>
</evidence>
<reference evidence="8 9" key="1">
    <citation type="journal article" date="2018" name="J. Microbiol.">
        <title>Baekduia soli gen. nov., sp. nov., a novel bacterium isolated from the soil of Baekdu Mountain and proposal of a novel family name, Baekduiaceae fam. nov.</title>
        <authorList>
            <person name="An D.S."/>
            <person name="Siddiqi M.Z."/>
            <person name="Kim K.H."/>
            <person name="Yu H.S."/>
            <person name="Im W.T."/>
        </authorList>
    </citation>
    <scope>NUCLEOTIDE SEQUENCE [LARGE SCALE GENOMIC DNA]</scope>
    <source>
        <strain evidence="8 9">BR7-21</strain>
    </source>
</reference>
<dbReference type="SUPFAM" id="SSF52788">
    <property type="entry name" value="Phosphotyrosine protein phosphatases I"/>
    <property type="match status" value="1"/>
</dbReference>
<evidence type="ECO:0000256" key="1">
    <source>
        <dbReference type="ARBA" id="ARBA00011063"/>
    </source>
</evidence>
<evidence type="ECO:0000256" key="2">
    <source>
        <dbReference type="ARBA" id="ARBA00013064"/>
    </source>
</evidence>
<dbReference type="Pfam" id="PF01451">
    <property type="entry name" value="LMWPc"/>
    <property type="match status" value="1"/>
</dbReference>
<feature type="active site" evidence="6">
    <location>
        <position position="16"/>
    </location>
</feature>
<comment type="similarity">
    <text evidence="1">Belongs to the low molecular weight phosphotyrosine protein phosphatase family.</text>
</comment>
<comment type="catalytic activity">
    <reaction evidence="5">
        <text>O-phospho-L-tyrosyl-[protein] + H2O = L-tyrosyl-[protein] + phosphate</text>
        <dbReference type="Rhea" id="RHEA:10684"/>
        <dbReference type="Rhea" id="RHEA-COMP:10136"/>
        <dbReference type="Rhea" id="RHEA-COMP:20101"/>
        <dbReference type="ChEBI" id="CHEBI:15377"/>
        <dbReference type="ChEBI" id="CHEBI:43474"/>
        <dbReference type="ChEBI" id="CHEBI:46858"/>
        <dbReference type="ChEBI" id="CHEBI:61978"/>
        <dbReference type="EC" id="3.1.3.48"/>
    </reaction>
</comment>
<keyword evidence="4" id="KW-0904">Protein phosphatase</keyword>
<dbReference type="EC" id="3.1.3.48" evidence="2"/>
<keyword evidence="3" id="KW-0378">Hydrolase</keyword>
<dbReference type="PANTHER" id="PTHR11717:SF7">
    <property type="entry name" value="LOW MOLECULAR WEIGHT PHOSPHOTYROSINE PROTEIN PHOSPHATASE"/>
    <property type="match status" value="1"/>
</dbReference>
<dbReference type="RefSeq" id="WP_146917625.1">
    <property type="nucleotide sequence ID" value="NZ_CP042430.1"/>
</dbReference>
<proteinExistence type="inferred from homology"/>
<dbReference type="InterPro" id="IPR017867">
    <property type="entry name" value="Tyr_phospatase_low_mol_wt"/>
</dbReference>
<sequence>MDPVRLLFVCMGNICRSPTAEAVMRHLLVQEGLQDVVELDSAGTGSWHIGEPPDGRSTAAARARGIVMEGAARQVAATDFEAYDLILAADRQNLEALRAVAPGDAAGRVRLLREYDPAAVIAGDLEVPDPYFGGADGFDHVLDLVDAACRGLLATLRAEGRV</sequence>
<feature type="active site" description="Proton donor" evidence="6">
    <location>
        <position position="129"/>
    </location>
</feature>
<name>A0A5B8U2V1_9ACTN</name>